<dbReference type="STRING" id="341036.SAMN05660649_01143"/>
<evidence type="ECO:0000259" key="3">
    <source>
        <dbReference type="Pfam" id="PF23477"/>
    </source>
</evidence>
<sequence length="101" mass="11791">MVFSDKTLVCRDCGGEFVFTAGEQEFYAEKGFENEPSRCPECRRSRRQQNNSRARAPRERKMYEVVCDQCGQMTSVPFQPNGSRPVYCPDCYRSKRRDSWG</sequence>
<gene>
    <name evidence="4" type="ORF">SAMN05660649_01143</name>
</gene>
<dbReference type="Pfam" id="PF23477">
    <property type="entry name" value="zf_Tbcl_2"/>
    <property type="match status" value="1"/>
</dbReference>
<dbReference type="NCBIfam" id="TIGR04272">
    <property type="entry name" value="cxxc_cxxc_Mbark"/>
    <property type="match status" value="1"/>
</dbReference>
<accession>A0A1I2Q9N9</accession>
<feature type="region of interest" description="Disordered" evidence="1">
    <location>
        <begin position="34"/>
        <end position="58"/>
    </location>
</feature>
<name>A0A1I2Q9N9_9FIRM</name>
<dbReference type="Proteomes" id="UP000199337">
    <property type="component" value="Unassembled WGS sequence"/>
</dbReference>
<evidence type="ECO:0000259" key="2">
    <source>
        <dbReference type="Pfam" id="PF13451"/>
    </source>
</evidence>
<evidence type="ECO:0000313" key="5">
    <source>
        <dbReference type="Proteomes" id="UP000199337"/>
    </source>
</evidence>
<dbReference type="OrthoDB" id="5505402at2"/>
<dbReference type="Pfam" id="PF13451">
    <property type="entry name" value="zf_Tbcl"/>
    <property type="match status" value="1"/>
</dbReference>
<feature type="domain" description="Probable zinc-binding" evidence="2">
    <location>
        <begin position="5"/>
        <end position="51"/>
    </location>
</feature>
<feature type="compositionally biased region" description="Basic and acidic residues" evidence="1">
    <location>
        <begin position="34"/>
        <end position="43"/>
    </location>
</feature>
<feature type="domain" description="CxxC-x17-CxxC" evidence="3">
    <location>
        <begin position="60"/>
        <end position="96"/>
    </location>
</feature>
<dbReference type="InterPro" id="IPR026363">
    <property type="entry name" value="CxxC-x17-CxxC_dom"/>
</dbReference>
<reference evidence="5" key="1">
    <citation type="submission" date="2016-10" db="EMBL/GenBank/DDBJ databases">
        <authorList>
            <person name="Varghese N."/>
            <person name="Submissions S."/>
        </authorList>
    </citation>
    <scope>NUCLEOTIDE SEQUENCE [LARGE SCALE GENOMIC DNA]</scope>
    <source>
        <strain evidence="5">DSM 17038</strain>
    </source>
</reference>
<dbReference type="InterPro" id="IPR025306">
    <property type="entry name" value="Zn-bnd_dom_prob"/>
</dbReference>
<evidence type="ECO:0000313" key="4">
    <source>
        <dbReference type="EMBL" id="SFG25092.1"/>
    </source>
</evidence>
<dbReference type="RefSeq" id="WP_092469574.1">
    <property type="nucleotide sequence ID" value="NZ_FOOX01000003.1"/>
</dbReference>
<keyword evidence="5" id="KW-1185">Reference proteome</keyword>
<protein>
    <submittedName>
        <fullName evidence="4">CxxC-x17-CxxC domain-containing protein</fullName>
    </submittedName>
</protein>
<evidence type="ECO:0000256" key="1">
    <source>
        <dbReference type="SAM" id="MobiDB-lite"/>
    </source>
</evidence>
<organism evidence="4 5">
    <name type="scientific">Desulfotruncus arcticus DSM 17038</name>
    <dbReference type="NCBI Taxonomy" id="1121424"/>
    <lineage>
        <taxon>Bacteria</taxon>
        <taxon>Bacillati</taxon>
        <taxon>Bacillota</taxon>
        <taxon>Clostridia</taxon>
        <taxon>Eubacteriales</taxon>
        <taxon>Desulfallaceae</taxon>
        <taxon>Desulfotruncus</taxon>
    </lineage>
</organism>
<proteinExistence type="predicted"/>
<dbReference type="EMBL" id="FOOX01000003">
    <property type="protein sequence ID" value="SFG25092.1"/>
    <property type="molecule type" value="Genomic_DNA"/>
</dbReference>
<dbReference type="AlphaFoldDB" id="A0A1I2Q9N9"/>